<organism evidence="2 3">
    <name type="scientific">Azospirillum humicireducens</name>
    <dbReference type="NCBI Taxonomy" id="1226968"/>
    <lineage>
        <taxon>Bacteria</taxon>
        <taxon>Pseudomonadati</taxon>
        <taxon>Pseudomonadota</taxon>
        <taxon>Alphaproteobacteria</taxon>
        <taxon>Rhodospirillales</taxon>
        <taxon>Azospirillaceae</taxon>
        <taxon>Azospirillum</taxon>
    </lineage>
</organism>
<evidence type="ECO:0000256" key="1">
    <source>
        <dbReference type="SAM" id="Phobius"/>
    </source>
</evidence>
<keyword evidence="1" id="KW-0472">Membrane</keyword>
<dbReference type="RefSeq" id="WP_063633729.1">
    <property type="nucleotide sequence ID" value="NZ_CP015285.1"/>
</dbReference>
<dbReference type="KEGG" id="ahu:A6A40_00955"/>
<accession>A0A160JD39</accession>
<protein>
    <submittedName>
        <fullName evidence="2">Envelope stress response membrane protein PspB</fullName>
    </submittedName>
</protein>
<keyword evidence="1" id="KW-1133">Transmembrane helix</keyword>
<sequence length="75" mass="8765">MGFLGFVLAVLFMVVVAPVWIVFHYITKWRAQRGLSAQDERLLAEMWEISNRLEARVHALERVLDAEAPNWRNKV</sequence>
<gene>
    <name evidence="2" type="primary">pspB</name>
    <name evidence="2" type="ORF">A6A40_00955</name>
</gene>
<proteinExistence type="predicted"/>
<dbReference type="GO" id="GO:0009271">
    <property type="term" value="P:phage shock"/>
    <property type="evidence" value="ECO:0007669"/>
    <property type="project" value="InterPro"/>
</dbReference>
<name>A0A160JD39_9PROT</name>
<dbReference type="NCBIfam" id="TIGR02976">
    <property type="entry name" value="phageshock_pspB"/>
    <property type="match status" value="1"/>
</dbReference>
<dbReference type="EMBL" id="CP015285">
    <property type="protein sequence ID" value="ANC90589.1"/>
    <property type="molecule type" value="Genomic_DNA"/>
</dbReference>
<dbReference type="Pfam" id="PF06667">
    <property type="entry name" value="PspB"/>
    <property type="match status" value="1"/>
</dbReference>
<dbReference type="AlphaFoldDB" id="A0A160JD39"/>
<keyword evidence="3" id="KW-1185">Reference proteome</keyword>
<dbReference type="OrthoDB" id="7365677at2"/>
<keyword evidence="1" id="KW-0812">Transmembrane</keyword>
<feature type="transmembrane region" description="Helical" evidence="1">
    <location>
        <begin position="6"/>
        <end position="26"/>
    </location>
</feature>
<evidence type="ECO:0000313" key="2">
    <source>
        <dbReference type="EMBL" id="ANC90589.1"/>
    </source>
</evidence>
<dbReference type="GO" id="GO:0006355">
    <property type="term" value="P:regulation of DNA-templated transcription"/>
    <property type="evidence" value="ECO:0007669"/>
    <property type="project" value="InterPro"/>
</dbReference>
<dbReference type="STRING" id="1226968.A6A40_00955"/>
<evidence type="ECO:0000313" key="3">
    <source>
        <dbReference type="Proteomes" id="UP000077405"/>
    </source>
</evidence>
<reference evidence="2 3" key="1">
    <citation type="journal article" date="2013" name="Int. J. Syst. Evol. Microbiol.">
        <title>Azospirillum humicireducens sp. nov., a nitrogen-fixing bacterium isolated from a microbial fuel cell.</title>
        <authorList>
            <person name="Zhou S."/>
            <person name="Han L."/>
            <person name="Wang Y."/>
            <person name="Yang G."/>
            <person name="Zhuang L."/>
            <person name="Hu P."/>
        </authorList>
    </citation>
    <scope>NUCLEOTIDE SEQUENCE [LARGE SCALE GENOMIC DNA]</scope>
    <source>
        <strain evidence="2 3">SgZ-5</strain>
    </source>
</reference>
<dbReference type="InterPro" id="IPR009554">
    <property type="entry name" value="Phageshock_PspB"/>
</dbReference>
<dbReference type="Proteomes" id="UP000077405">
    <property type="component" value="Chromosome"/>
</dbReference>